<dbReference type="Pfam" id="PF00772">
    <property type="entry name" value="DnaB"/>
    <property type="match status" value="1"/>
</dbReference>
<dbReference type="EMBL" id="BK032619">
    <property type="protein sequence ID" value="DAF51637.1"/>
    <property type="molecule type" value="Genomic_DNA"/>
</dbReference>
<evidence type="ECO:0000256" key="4">
    <source>
        <dbReference type="ARBA" id="ARBA00022741"/>
    </source>
</evidence>
<feature type="compositionally biased region" description="Basic and acidic residues" evidence="12">
    <location>
        <begin position="444"/>
        <end position="453"/>
    </location>
</feature>
<dbReference type="Pfam" id="PF03796">
    <property type="entry name" value="DnaB_C"/>
    <property type="match status" value="1"/>
</dbReference>
<evidence type="ECO:0000256" key="6">
    <source>
        <dbReference type="ARBA" id="ARBA00022806"/>
    </source>
</evidence>
<accession>A0A8S5SKR3</accession>
<evidence type="ECO:0000256" key="12">
    <source>
        <dbReference type="SAM" id="MobiDB-lite"/>
    </source>
</evidence>
<dbReference type="GO" id="GO:0005524">
    <property type="term" value="F:ATP binding"/>
    <property type="evidence" value="ECO:0007669"/>
    <property type="project" value="UniProtKB-KW"/>
</dbReference>
<dbReference type="InterPro" id="IPR016136">
    <property type="entry name" value="DNA_helicase_N/primase_C"/>
</dbReference>
<dbReference type="InterPro" id="IPR036185">
    <property type="entry name" value="DNA_heli_DnaB-like_N_sf"/>
</dbReference>
<feature type="domain" description="SF4 helicase" evidence="13">
    <location>
        <begin position="169"/>
        <end position="438"/>
    </location>
</feature>
<keyword evidence="7" id="KW-0067">ATP-binding</keyword>
<dbReference type="GO" id="GO:0006269">
    <property type="term" value="P:DNA replication, synthesis of primer"/>
    <property type="evidence" value="ECO:0007669"/>
    <property type="project" value="UniProtKB-KW"/>
</dbReference>
<keyword evidence="5" id="KW-0378">Hydrolase</keyword>
<dbReference type="GO" id="GO:0003677">
    <property type="term" value="F:DNA binding"/>
    <property type="evidence" value="ECO:0007669"/>
    <property type="project" value="UniProtKB-KW"/>
</dbReference>
<evidence type="ECO:0000256" key="7">
    <source>
        <dbReference type="ARBA" id="ARBA00022840"/>
    </source>
</evidence>
<protein>
    <recommendedName>
        <fullName evidence="10">DNA 5'-3' helicase</fullName>
        <ecNumber evidence="10">5.6.2.3</ecNumber>
    </recommendedName>
</protein>
<dbReference type="PROSITE" id="PS51199">
    <property type="entry name" value="SF4_HELICASE"/>
    <property type="match status" value="1"/>
</dbReference>
<keyword evidence="9" id="KW-0413">Isomerase</keyword>
<dbReference type="PANTHER" id="PTHR30153:SF2">
    <property type="entry name" value="REPLICATIVE DNA HELICASE"/>
    <property type="match status" value="1"/>
</dbReference>
<evidence type="ECO:0000256" key="5">
    <source>
        <dbReference type="ARBA" id="ARBA00022801"/>
    </source>
</evidence>
<dbReference type="CDD" id="cd00984">
    <property type="entry name" value="DnaB_C"/>
    <property type="match status" value="1"/>
</dbReference>
<evidence type="ECO:0000313" key="14">
    <source>
        <dbReference type="EMBL" id="DAF51637.1"/>
    </source>
</evidence>
<reference evidence="14" key="1">
    <citation type="journal article" date="2021" name="Proc. Natl. Acad. Sci. U.S.A.">
        <title>A Catalog of Tens of Thousands of Viruses from Human Metagenomes Reveals Hidden Associations with Chronic Diseases.</title>
        <authorList>
            <person name="Tisza M.J."/>
            <person name="Buck C.B."/>
        </authorList>
    </citation>
    <scope>NUCLEOTIDE SEQUENCE</scope>
    <source>
        <strain evidence="14">Ct3ka12</strain>
    </source>
</reference>
<dbReference type="GO" id="GO:0016787">
    <property type="term" value="F:hydrolase activity"/>
    <property type="evidence" value="ECO:0007669"/>
    <property type="project" value="UniProtKB-KW"/>
</dbReference>
<sequence length="459" mass="51518">MQNKNIPNDPELEAIVLGGMLIEQRGVSEVVEVVKDTNVFYNPKNALVYDAILSLYKSSQGVDMMTVKTELQRTGKLKEAGGGSYLVSLTERVSSSAHIQNHAILLMQMYVKRKSIEVGYNLAEQSYEEDTDIFEVLDNSYKELDKISDWLSIKQPKEIGDYLTEVLKPRAERDSIPMAVRDINLKLNGYQPSDLVIIAGRPAMGKTAYALSDALHQARMGYPVGVFSLEMSARQLTARLFANYAGIDSNKLAFGSLSPSEMEVAASFRPSFGKLPLYIDDEPFITLLSLKIKAKKWVREKGVKIIYIDYLQLISNSQRGRTRDQEISEISRTLKGLAKELDIPIIALSQLSRGVETRGDKRPMLSDLRESGAIEQDADNVLFLYRPEYYGIPTWEDNTPTANEVEVIIAKFRNGTTGGIIAGCQLQYMRFFERGGMNNPFPSQEKELPKIDPKNNSPF</sequence>
<evidence type="ECO:0000256" key="9">
    <source>
        <dbReference type="ARBA" id="ARBA00023235"/>
    </source>
</evidence>
<comment type="catalytic activity">
    <reaction evidence="11">
        <text>ATP + H2O = ADP + phosphate + H(+)</text>
        <dbReference type="Rhea" id="RHEA:13065"/>
        <dbReference type="ChEBI" id="CHEBI:15377"/>
        <dbReference type="ChEBI" id="CHEBI:15378"/>
        <dbReference type="ChEBI" id="CHEBI:30616"/>
        <dbReference type="ChEBI" id="CHEBI:43474"/>
        <dbReference type="ChEBI" id="CHEBI:456216"/>
        <dbReference type="EC" id="5.6.2.3"/>
    </reaction>
</comment>
<dbReference type="Gene3D" id="3.40.50.300">
    <property type="entry name" value="P-loop containing nucleotide triphosphate hydrolases"/>
    <property type="match status" value="1"/>
</dbReference>
<dbReference type="Gene3D" id="1.10.860.10">
    <property type="entry name" value="DNAb Helicase, Chain A"/>
    <property type="match status" value="1"/>
</dbReference>
<organism evidence="14">
    <name type="scientific">Siphoviridae sp. ct3ka12</name>
    <dbReference type="NCBI Taxonomy" id="2827771"/>
    <lineage>
        <taxon>Viruses</taxon>
        <taxon>Duplodnaviria</taxon>
        <taxon>Heunggongvirae</taxon>
        <taxon>Uroviricota</taxon>
        <taxon>Caudoviricetes</taxon>
    </lineage>
</organism>
<comment type="similarity">
    <text evidence="1">Belongs to the helicase family. DnaB subfamily.</text>
</comment>
<dbReference type="NCBIfam" id="TIGR00665">
    <property type="entry name" value="DnaB"/>
    <property type="match status" value="1"/>
</dbReference>
<keyword evidence="3" id="KW-0235">DNA replication</keyword>
<evidence type="ECO:0000256" key="8">
    <source>
        <dbReference type="ARBA" id="ARBA00023125"/>
    </source>
</evidence>
<dbReference type="PANTHER" id="PTHR30153">
    <property type="entry name" value="REPLICATIVE DNA HELICASE DNAB"/>
    <property type="match status" value="1"/>
</dbReference>
<keyword evidence="2" id="KW-0639">Primosome</keyword>
<evidence type="ECO:0000256" key="1">
    <source>
        <dbReference type="ARBA" id="ARBA00008428"/>
    </source>
</evidence>
<keyword evidence="6 14" id="KW-0347">Helicase</keyword>
<dbReference type="InterPro" id="IPR007692">
    <property type="entry name" value="DNA_helicase_DnaB"/>
</dbReference>
<evidence type="ECO:0000256" key="10">
    <source>
        <dbReference type="ARBA" id="ARBA00044969"/>
    </source>
</evidence>
<feature type="region of interest" description="Disordered" evidence="12">
    <location>
        <begin position="439"/>
        <end position="459"/>
    </location>
</feature>
<dbReference type="EC" id="5.6.2.3" evidence="10"/>
<dbReference type="GO" id="GO:0043139">
    <property type="term" value="F:5'-3' DNA helicase activity"/>
    <property type="evidence" value="ECO:0007669"/>
    <property type="project" value="UniProtKB-EC"/>
</dbReference>
<dbReference type="InterPro" id="IPR027417">
    <property type="entry name" value="P-loop_NTPase"/>
</dbReference>
<keyword evidence="4" id="KW-0547">Nucleotide-binding</keyword>
<dbReference type="SUPFAM" id="SSF52540">
    <property type="entry name" value="P-loop containing nucleoside triphosphate hydrolases"/>
    <property type="match status" value="1"/>
</dbReference>
<evidence type="ECO:0000259" key="13">
    <source>
        <dbReference type="PROSITE" id="PS51199"/>
    </source>
</evidence>
<evidence type="ECO:0000256" key="2">
    <source>
        <dbReference type="ARBA" id="ARBA00022515"/>
    </source>
</evidence>
<dbReference type="SUPFAM" id="SSF48024">
    <property type="entry name" value="N-terminal domain of DnaB helicase"/>
    <property type="match status" value="1"/>
</dbReference>
<proteinExistence type="inferred from homology"/>
<evidence type="ECO:0000256" key="3">
    <source>
        <dbReference type="ARBA" id="ARBA00022705"/>
    </source>
</evidence>
<dbReference type="InterPro" id="IPR007694">
    <property type="entry name" value="DNA_helicase_DnaB-like_C"/>
</dbReference>
<evidence type="ECO:0000256" key="11">
    <source>
        <dbReference type="ARBA" id="ARBA00048954"/>
    </source>
</evidence>
<name>A0A8S5SKR3_9CAUD</name>
<dbReference type="InterPro" id="IPR007693">
    <property type="entry name" value="DNA_helicase_DnaB-like_N"/>
</dbReference>
<keyword evidence="8" id="KW-0238">DNA-binding</keyword>